<proteinExistence type="predicted"/>
<dbReference type="Proteomes" id="UP000195305">
    <property type="component" value="Unassembled WGS sequence"/>
</dbReference>
<dbReference type="RefSeq" id="WP_087357781.1">
    <property type="nucleotide sequence ID" value="NZ_AP031415.1"/>
</dbReference>
<keyword evidence="1" id="KW-0472">Membrane</keyword>
<keyword evidence="1" id="KW-0812">Transmembrane</keyword>
<gene>
    <name evidence="2" type="ORF">B5E75_05470</name>
</gene>
<protein>
    <submittedName>
        <fullName evidence="2">ECF transporter S component</fullName>
    </submittedName>
</protein>
<keyword evidence="3" id="KW-1185">Reference proteome</keyword>
<feature type="transmembrane region" description="Helical" evidence="1">
    <location>
        <begin position="133"/>
        <end position="153"/>
    </location>
</feature>
<keyword evidence="1" id="KW-1133">Transmembrane helix</keyword>
<evidence type="ECO:0000313" key="2">
    <source>
        <dbReference type="EMBL" id="OUQ34926.1"/>
    </source>
</evidence>
<feature type="transmembrane region" description="Helical" evidence="1">
    <location>
        <begin position="7"/>
        <end position="30"/>
    </location>
</feature>
<dbReference type="OrthoDB" id="9766854at2"/>
<reference evidence="2 3" key="1">
    <citation type="journal article" date="2018" name="BMC Genomics">
        <title>Whole genome sequencing and function prediction of 133 gut anaerobes isolated from chicken caecum in pure cultures.</title>
        <authorList>
            <person name="Medvecky M."/>
            <person name="Cejkova D."/>
            <person name="Polansky O."/>
            <person name="Karasova D."/>
            <person name="Kubasova T."/>
            <person name="Cizek A."/>
            <person name="Rychlik I."/>
        </authorList>
    </citation>
    <scope>NUCLEOTIDE SEQUENCE [LARGE SCALE GENOMIC DNA]</scope>
    <source>
        <strain evidence="2 3">An13</strain>
    </source>
</reference>
<feature type="transmembrane region" description="Helical" evidence="1">
    <location>
        <begin position="69"/>
        <end position="88"/>
    </location>
</feature>
<dbReference type="EMBL" id="NFLJ01000012">
    <property type="protein sequence ID" value="OUQ34926.1"/>
    <property type="molecule type" value="Genomic_DNA"/>
</dbReference>
<evidence type="ECO:0000313" key="3">
    <source>
        <dbReference type="Proteomes" id="UP000195305"/>
    </source>
</evidence>
<evidence type="ECO:0000256" key="1">
    <source>
        <dbReference type="SAM" id="Phobius"/>
    </source>
</evidence>
<dbReference type="Gene3D" id="1.10.1760.20">
    <property type="match status" value="1"/>
</dbReference>
<sequence length="199" mass="21884">MKKKTKIQMVIIMGIVFNVLGAFIAMTFSIPFYMDSIGTILVAGLLGPKYAMLTGVLGSITSGMTFDMYSFYYAPVQLLTGFFAGILYHGKWLKGWRTPLGSILVGVPTSLLSACITAGLFNGITSGASSTFVVVFHHLGMPLILSILLVQVFTDYMDKFFAVCLTKAIIERGHLYEKWGIAWKDTAVLKTSTKEKSFF</sequence>
<feature type="transmembrane region" description="Helical" evidence="1">
    <location>
        <begin position="100"/>
        <end position="121"/>
    </location>
</feature>
<accession>A0A1Y4SYB3</accession>
<name>A0A1Y4SYB3_9FIRM</name>
<feature type="transmembrane region" description="Helical" evidence="1">
    <location>
        <begin position="36"/>
        <end position="57"/>
    </location>
</feature>
<comment type="caution">
    <text evidence="2">The sequence shown here is derived from an EMBL/GenBank/DDBJ whole genome shotgun (WGS) entry which is preliminary data.</text>
</comment>
<organism evidence="2 3">
    <name type="scientific">Massilimicrobiota timonensis</name>
    <dbReference type="NCBI Taxonomy" id="1776392"/>
    <lineage>
        <taxon>Bacteria</taxon>
        <taxon>Bacillati</taxon>
        <taxon>Bacillota</taxon>
        <taxon>Erysipelotrichia</taxon>
        <taxon>Erysipelotrichales</taxon>
        <taxon>Erysipelotrichaceae</taxon>
        <taxon>Massilimicrobiota</taxon>
    </lineage>
</organism>
<dbReference type="AlphaFoldDB" id="A0A1Y4SYB3"/>